<comment type="caution">
    <text evidence="3">The sequence shown here is derived from an EMBL/GenBank/DDBJ whole genome shotgun (WGS) entry which is preliminary data.</text>
</comment>
<dbReference type="PANTHER" id="PTHR43630">
    <property type="entry name" value="POLY-BETA-1,6-N-ACETYL-D-GLUCOSAMINE SYNTHASE"/>
    <property type="match status" value="1"/>
</dbReference>
<proteinExistence type="predicted"/>
<sequence>MSNISLLLLTKNESENLKRWKKWLPKLKRVDELVVVDDNSTDDTKKIVNNFQSEKLKINLFNRGLEGDFSTQRNFAISKAKNEWVLFIDADEEPSDKLIRFLNTEELNPKICFAFKRHLIYIDQVVAHGQAQKDYPIRLFTKNSGEFVNPIHEVWKTDSCVVRINKPLNHYSAPNLKTFINKLNTYSTLRAKELFEKHIPVNLFQIIFYPLAKFIQTYIWHLGFLDAIPGIIICTSLSFYSFLVRSKLWRLYHAS</sequence>
<dbReference type="PANTHER" id="PTHR43630:SF2">
    <property type="entry name" value="GLYCOSYLTRANSFERASE"/>
    <property type="match status" value="1"/>
</dbReference>
<evidence type="ECO:0000256" key="1">
    <source>
        <dbReference type="SAM" id="Phobius"/>
    </source>
</evidence>
<dbReference type="SUPFAM" id="SSF53448">
    <property type="entry name" value="Nucleotide-diphospho-sugar transferases"/>
    <property type="match status" value="1"/>
</dbReference>
<feature type="domain" description="Glycosyltransferase 2-like" evidence="2">
    <location>
        <begin position="7"/>
        <end position="110"/>
    </location>
</feature>
<feature type="transmembrane region" description="Helical" evidence="1">
    <location>
        <begin position="218"/>
        <end position="243"/>
    </location>
</feature>
<dbReference type="InterPro" id="IPR001173">
    <property type="entry name" value="Glyco_trans_2-like"/>
</dbReference>
<accession>A0A2M7ARP2</accession>
<dbReference type="EMBL" id="PEWA01000041">
    <property type="protein sequence ID" value="PIU73297.1"/>
    <property type="molecule type" value="Genomic_DNA"/>
</dbReference>
<evidence type="ECO:0000313" key="4">
    <source>
        <dbReference type="Proteomes" id="UP000231407"/>
    </source>
</evidence>
<dbReference type="Gene3D" id="3.90.550.10">
    <property type="entry name" value="Spore Coat Polysaccharide Biosynthesis Protein SpsA, Chain A"/>
    <property type="match status" value="1"/>
</dbReference>
<dbReference type="CDD" id="cd02511">
    <property type="entry name" value="Beta4Glucosyltransferase"/>
    <property type="match status" value="1"/>
</dbReference>
<keyword evidence="1" id="KW-1133">Transmembrane helix</keyword>
<organism evidence="3 4">
    <name type="scientific">Candidatus Shapirobacteria bacterium CG06_land_8_20_14_3_00_40_12</name>
    <dbReference type="NCBI Taxonomy" id="1974881"/>
    <lineage>
        <taxon>Bacteria</taxon>
        <taxon>Candidatus Shapironibacteriota</taxon>
    </lineage>
</organism>
<protein>
    <recommendedName>
        <fullName evidence="2">Glycosyltransferase 2-like domain-containing protein</fullName>
    </recommendedName>
</protein>
<dbReference type="Proteomes" id="UP000231407">
    <property type="component" value="Unassembled WGS sequence"/>
</dbReference>
<evidence type="ECO:0000259" key="2">
    <source>
        <dbReference type="Pfam" id="PF00535"/>
    </source>
</evidence>
<keyword evidence="1" id="KW-0472">Membrane</keyword>
<name>A0A2M7ARP2_9BACT</name>
<dbReference type="InterPro" id="IPR029044">
    <property type="entry name" value="Nucleotide-diphossugar_trans"/>
</dbReference>
<dbReference type="AlphaFoldDB" id="A0A2M7ARP2"/>
<evidence type="ECO:0000313" key="3">
    <source>
        <dbReference type="EMBL" id="PIU73297.1"/>
    </source>
</evidence>
<dbReference type="Pfam" id="PF00535">
    <property type="entry name" value="Glycos_transf_2"/>
    <property type="match status" value="1"/>
</dbReference>
<gene>
    <name evidence="3" type="ORF">COS78_02990</name>
</gene>
<reference evidence="4" key="1">
    <citation type="submission" date="2017-09" db="EMBL/GenBank/DDBJ databases">
        <title>Depth-based differentiation of microbial function through sediment-hosted aquifers and enrichment of novel symbionts in the deep terrestrial subsurface.</title>
        <authorList>
            <person name="Probst A.J."/>
            <person name="Ladd B."/>
            <person name="Jarett J.K."/>
            <person name="Geller-Mcgrath D.E."/>
            <person name="Sieber C.M.K."/>
            <person name="Emerson J.B."/>
            <person name="Anantharaman K."/>
            <person name="Thomas B.C."/>
            <person name="Malmstrom R."/>
            <person name="Stieglmeier M."/>
            <person name="Klingl A."/>
            <person name="Woyke T."/>
            <person name="Ryan C.M."/>
            <person name="Banfield J.F."/>
        </authorList>
    </citation>
    <scope>NUCLEOTIDE SEQUENCE [LARGE SCALE GENOMIC DNA]</scope>
</reference>
<keyword evidence="1" id="KW-0812">Transmembrane</keyword>